<protein>
    <submittedName>
        <fullName evidence="4">Histidinol-phosphate aminotransferase</fullName>
    </submittedName>
</protein>
<dbReference type="Gene3D" id="3.90.1150.10">
    <property type="entry name" value="Aspartate Aminotransferase, domain 1"/>
    <property type="match status" value="1"/>
</dbReference>
<evidence type="ECO:0000256" key="1">
    <source>
        <dbReference type="ARBA" id="ARBA00001933"/>
    </source>
</evidence>
<evidence type="ECO:0000313" key="5">
    <source>
        <dbReference type="Proteomes" id="UP001416858"/>
    </source>
</evidence>
<dbReference type="Pfam" id="PF00155">
    <property type="entry name" value="Aminotran_1_2"/>
    <property type="match status" value="1"/>
</dbReference>
<dbReference type="InterPro" id="IPR015424">
    <property type="entry name" value="PyrdxlP-dep_Trfase"/>
</dbReference>
<dbReference type="InterPro" id="IPR015421">
    <property type="entry name" value="PyrdxlP-dep_Trfase_major"/>
</dbReference>
<dbReference type="Proteomes" id="UP001416858">
    <property type="component" value="Unassembled WGS sequence"/>
</dbReference>
<evidence type="ECO:0000313" key="4">
    <source>
        <dbReference type="EMBL" id="GAA5504981.1"/>
    </source>
</evidence>
<dbReference type="CDD" id="cd00609">
    <property type="entry name" value="AAT_like"/>
    <property type="match status" value="1"/>
</dbReference>
<dbReference type="InterPro" id="IPR015422">
    <property type="entry name" value="PyrdxlP-dep_Trfase_small"/>
</dbReference>
<comment type="cofactor">
    <cofactor evidence="1">
        <name>pyridoxal 5'-phosphate</name>
        <dbReference type="ChEBI" id="CHEBI:597326"/>
    </cofactor>
</comment>
<dbReference type="Gene3D" id="3.40.640.10">
    <property type="entry name" value="Type I PLP-dependent aspartate aminotransferase-like (Major domain)"/>
    <property type="match status" value="1"/>
</dbReference>
<feature type="domain" description="Aminotransferase class I/classII large" evidence="3">
    <location>
        <begin position="71"/>
        <end position="366"/>
    </location>
</feature>
<dbReference type="InterPro" id="IPR004839">
    <property type="entry name" value="Aminotransferase_I/II_large"/>
</dbReference>
<dbReference type="GO" id="GO:0008483">
    <property type="term" value="F:transaminase activity"/>
    <property type="evidence" value="ECO:0007669"/>
    <property type="project" value="UniProtKB-KW"/>
</dbReference>
<sequence>MVVVYPVDLSLFDRVAHNPSYFSLMRSMQGSAKDVVDFCVPCNPYFPTDAMFAEYASSLPRMLKHYPSDNETIASRLCETLGLDPASVVLANGSTELITWLDQLFVRDSLATPVPTFGRWTDQSAENGKRVDAFQLLADDRFGLCLESFEEFIRQQGSRAAVICNPNNPDGGYVRRADLLSWIDRMSDLDLIVVDESFIDFVDLEENASIADAIVGRDNVVVLKSLGKNFGLHGVRFGYAVSNRTLAARLRKALPKWNINSLAEAIIFSLRDNMDAYRDSLHKIKMDRRYMMTQLRNLPCVEVLPSQGNFLMMHLLSGVDGASCRDELLAHHGLFIRECGNKAGIDSSYIRAAVRGSGDVDRLVESLARFLIAREPTALIRGCDGA</sequence>
<dbReference type="PANTHER" id="PTHR42885:SF1">
    <property type="entry name" value="THREONINE-PHOSPHATE DECARBOXYLASE"/>
    <property type="match status" value="1"/>
</dbReference>
<proteinExistence type="predicted"/>
<dbReference type="SUPFAM" id="SSF53383">
    <property type="entry name" value="PLP-dependent transferases"/>
    <property type="match status" value="1"/>
</dbReference>
<accession>A0ABP9VJX6</accession>
<evidence type="ECO:0000256" key="2">
    <source>
        <dbReference type="ARBA" id="ARBA00022898"/>
    </source>
</evidence>
<gene>
    <name evidence="4" type="primary">hisC_1</name>
    <name evidence="4" type="ORF">Rcae01_00420</name>
</gene>
<keyword evidence="4" id="KW-0032">Aminotransferase</keyword>
<reference evidence="4 5" key="1">
    <citation type="submission" date="2024-02" db="EMBL/GenBank/DDBJ databases">
        <title>Rhodopirellula caenicola NBRC 110016.</title>
        <authorList>
            <person name="Ichikawa N."/>
            <person name="Katano-Makiyama Y."/>
            <person name="Hidaka K."/>
        </authorList>
    </citation>
    <scope>NUCLEOTIDE SEQUENCE [LARGE SCALE GENOMIC DNA]</scope>
    <source>
        <strain evidence="4 5">NBRC 110016</strain>
    </source>
</reference>
<name>A0ABP9VJX6_9BACT</name>
<keyword evidence="5" id="KW-1185">Reference proteome</keyword>
<organism evidence="4 5">
    <name type="scientific">Novipirellula caenicola</name>
    <dbReference type="NCBI Taxonomy" id="1536901"/>
    <lineage>
        <taxon>Bacteria</taxon>
        <taxon>Pseudomonadati</taxon>
        <taxon>Planctomycetota</taxon>
        <taxon>Planctomycetia</taxon>
        <taxon>Pirellulales</taxon>
        <taxon>Pirellulaceae</taxon>
        <taxon>Novipirellula</taxon>
    </lineage>
</organism>
<dbReference type="PANTHER" id="PTHR42885">
    <property type="entry name" value="HISTIDINOL-PHOSPHATE AMINOTRANSFERASE-RELATED"/>
    <property type="match status" value="1"/>
</dbReference>
<comment type="caution">
    <text evidence="4">The sequence shown here is derived from an EMBL/GenBank/DDBJ whole genome shotgun (WGS) entry which is preliminary data.</text>
</comment>
<evidence type="ECO:0000259" key="3">
    <source>
        <dbReference type="Pfam" id="PF00155"/>
    </source>
</evidence>
<keyword evidence="4" id="KW-0808">Transferase</keyword>
<dbReference type="EMBL" id="BAABRO010000001">
    <property type="protein sequence ID" value="GAA5504981.1"/>
    <property type="molecule type" value="Genomic_DNA"/>
</dbReference>
<keyword evidence="2" id="KW-0663">Pyridoxal phosphate</keyword>